<dbReference type="AlphaFoldDB" id="A0A7U2FDH5"/>
<dbReference type="Proteomes" id="UP000663193">
    <property type="component" value="Chromosome 15"/>
</dbReference>
<dbReference type="InterPro" id="IPR013094">
    <property type="entry name" value="AB_hydrolase_3"/>
</dbReference>
<name>A0A7U2FDH5_PHANO</name>
<dbReference type="EMBL" id="CP069037">
    <property type="protein sequence ID" value="QRD03256.1"/>
    <property type="molecule type" value="Genomic_DNA"/>
</dbReference>
<dbReference type="RefSeq" id="XP_001800312.1">
    <property type="nucleotide sequence ID" value="XM_001800260.1"/>
</dbReference>
<dbReference type="Gene3D" id="3.40.50.1820">
    <property type="entry name" value="alpha/beta hydrolase"/>
    <property type="match status" value="1"/>
</dbReference>
<dbReference type="InterPro" id="IPR050300">
    <property type="entry name" value="GDXG_lipolytic_enzyme"/>
</dbReference>
<reference evidence="4" key="1">
    <citation type="journal article" date="2021" name="BMC Genomics">
        <title>Chromosome-level genome assembly and manually-curated proteome of model necrotroph Parastagonospora nodorum Sn15 reveals a genome-wide trove of candidate effector homologs, and redundancy of virulence-related functions within an accessory chromosome.</title>
        <authorList>
            <person name="Bertazzoni S."/>
            <person name="Jones D.A.B."/>
            <person name="Phan H.T."/>
            <person name="Tan K.-C."/>
            <person name="Hane J.K."/>
        </authorList>
    </citation>
    <scope>NUCLEOTIDE SEQUENCE [LARGE SCALE GENOMIC DNA]</scope>
    <source>
        <strain evidence="4">SN15 / ATCC MYA-4574 / FGSC 10173)</strain>
    </source>
</reference>
<dbReference type="OMA" id="SPWCSLT"/>
<dbReference type="SUPFAM" id="SSF53474">
    <property type="entry name" value="alpha/beta-Hydrolases"/>
    <property type="match status" value="1"/>
</dbReference>
<keyword evidence="4" id="KW-1185">Reference proteome</keyword>
<keyword evidence="1" id="KW-0378">Hydrolase</keyword>
<evidence type="ECO:0000256" key="1">
    <source>
        <dbReference type="ARBA" id="ARBA00022801"/>
    </source>
</evidence>
<dbReference type="OrthoDB" id="2152029at2759"/>
<dbReference type="PANTHER" id="PTHR48081:SF31">
    <property type="entry name" value="STERYL ACETYL HYDROLASE MUG81-RELATED"/>
    <property type="match status" value="1"/>
</dbReference>
<evidence type="ECO:0000313" key="4">
    <source>
        <dbReference type="Proteomes" id="UP000663193"/>
    </source>
</evidence>
<dbReference type="Pfam" id="PF07859">
    <property type="entry name" value="Abhydrolase_3"/>
    <property type="match status" value="1"/>
</dbReference>
<dbReference type="PANTHER" id="PTHR48081">
    <property type="entry name" value="AB HYDROLASE SUPERFAMILY PROTEIN C4A8.06C"/>
    <property type="match status" value="1"/>
</dbReference>
<protein>
    <recommendedName>
        <fullName evidence="2">Alpha/beta hydrolase fold-3 domain-containing protein</fullName>
    </recommendedName>
</protein>
<dbReference type="InterPro" id="IPR029058">
    <property type="entry name" value="AB_hydrolase_fold"/>
</dbReference>
<sequence>MADQDVSKLGIASAVFKAVGSASGRLVTSPFKGDNGSNTYFKDVMFAMFRTQLGNLDLAQDRYLNGTTTPIYLKFAKDNKFKPESITLPSGTQAHWFGSSTAKKLIIYFHGGGYVMPCGPGHQTWLNDLQTSLGPDVSALLLAYDLAPEHPYPTQLTQAVELLRHLVETEGRDPADMILGGDSAGGNLALGLLSHLVHPHPQIQPLRLPGRIGAAMLISPWASLTQTHTPAFTENRERDMFDARTLTRWSTAFLGSTSAFAGDYYSEPVLASAEWWAPVADVVGEVLIWAGDNEILKDGIVAFAQKFSRGFGGAGGLVDVVVTPKAAHEEMIVERILGYKGDSGTGSQGVVEGWVKSKL</sequence>
<accession>A0A7U2FDH5</accession>
<evidence type="ECO:0000259" key="2">
    <source>
        <dbReference type="Pfam" id="PF07859"/>
    </source>
</evidence>
<dbReference type="KEGG" id="pno:SNOG_10029"/>
<evidence type="ECO:0000313" key="3">
    <source>
        <dbReference type="EMBL" id="QRD03256.1"/>
    </source>
</evidence>
<gene>
    <name evidence="3" type="ORF">JI435_100290</name>
</gene>
<organism evidence="3 4">
    <name type="scientific">Phaeosphaeria nodorum (strain SN15 / ATCC MYA-4574 / FGSC 10173)</name>
    <name type="common">Glume blotch fungus</name>
    <name type="synonym">Parastagonospora nodorum</name>
    <dbReference type="NCBI Taxonomy" id="321614"/>
    <lineage>
        <taxon>Eukaryota</taxon>
        <taxon>Fungi</taxon>
        <taxon>Dikarya</taxon>
        <taxon>Ascomycota</taxon>
        <taxon>Pezizomycotina</taxon>
        <taxon>Dothideomycetes</taxon>
        <taxon>Pleosporomycetidae</taxon>
        <taxon>Pleosporales</taxon>
        <taxon>Pleosporineae</taxon>
        <taxon>Phaeosphaeriaceae</taxon>
        <taxon>Parastagonospora</taxon>
    </lineage>
</organism>
<dbReference type="VEuPathDB" id="FungiDB:JI435_100290"/>
<proteinExistence type="predicted"/>
<feature type="domain" description="Alpha/beta hydrolase fold-3" evidence="2">
    <location>
        <begin position="106"/>
        <end position="329"/>
    </location>
</feature>
<dbReference type="GO" id="GO:0016787">
    <property type="term" value="F:hydrolase activity"/>
    <property type="evidence" value="ECO:0007669"/>
    <property type="project" value="UniProtKB-KW"/>
</dbReference>